<reference evidence="26" key="2">
    <citation type="submission" date="2025-08" db="UniProtKB">
        <authorList>
            <consortium name="RefSeq"/>
        </authorList>
    </citation>
    <scope>IDENTIFICATION</scope>
    <source>
        <tissue evidence="26">Leaf</tissue>
    </source>
</reference>
<dbReference type="Proteomes" id="UP000790787">
    <property type="component" value="Chromosome 22"/>
</dbReference>
<dbReference type="Pfam" id="PF07714">
    <property type="entry name" value="PK_Tyr_Ser-Thr"/>
    <property type="match status" value="1"/>
</dbReference>
<keyword evidence="5" id="KW-1003">Cell membrane</keyword>
<protein>
    <recommendedName>
        <fullName evidence="4">non-specific serine/threonine protein kinase</fullName>
        <ecNumber evidence="4">2.7.11.1</ecNumber>
    </recommendedName>
</protein>
<name>A0A1S3ZJU6_TOBAC</name>
<dbReference type="GO" id="GO:0051707">
    <property type="term" value="P:response to other organism"/>
    <property type="evidence" value="ECO:0007669"/>
    <property type="project" value="UniProtKB-ARBA"/>
</dbReference>
<dbReference type="SMART" id="SM00369">
    <property type="entry name" value="LRR_TYP"/>
    <property type="match status" value="8"/>
</dbReference>
<evidence type="ECO:0000313" key="26">
    <source>
        <dbReference type="RefSeq" id="XP_016464488.1"/>
    </source>
</evidence>
<dbReference type="SMART" id="SM00220">
    <property type="entry name" value="S_TKc"/>
    <property type="match status" value="1"/>
</dbReference>
<keyword evidence="14" id="KW-0418">Kinase</keyword>
<dbReference type="KEGG" id="nta:107787433"/>
<keyword evidence="7" id="KW-0597">Phosphoprotein</keyword>
<dbReference type="Pfam" id="PF08263">
    <property type="entry name" value="LRRNT_2"/>
    <property type="match status" value="1"/>
</dbReference>
<dbReference type="InterPro" id="IPR032675">
    <property type="entry name" value="LRR_dom_sf"/>
</dbReference>
<evidence type="ECO:0000256" key="5">
    <source>
        <dbReference type="ARBA" id="ARBA00022475"/>
    </source>
</evidence>
<dbReference type="SUPFAM" id="SSF52047">
    <property type="entry name" value="RNI-like"/>
    <property type="match status" value="1"/>
</dbReference>
<evidence type="ECO:0000259" key="24">
    <source>
        <dbReference type="PROSITE" id="PS50011"/>
    </source>
</evidence>
<dbReference type="InterPro" id="IPR001611">
    <property type="entry name" value="Leu-rich_rpt"/>
</dbReference>
<evidence type="ECO:0000256" key="3">
    <source>
        <dbReference type="ARBA" id="ARBA00008684"/>
    </source>
</evidence>
<evidence type="ECO:0000313" key="25">
    <source>
        <dbReference type="Proteomes" id="UP000790787"/>
    </source>
</evidence>
<dbReference type="FunFam" id="3.30.200.20:FF:000432">
    <property type="entry name" value="LRR receptor-like serine/threonine-protein kinase EFR"/>
    <property type="match status" value="1"/>
</dbReference>
<evidence type="ECO:0000256" key="4">
    <source>
        <dbReference type="ARBA" id="ARBA00012513"/>
    </source>
</evidence>
<keyword evidence="12" id="KW-0677">Repeat</keyword>
<evidence type="ECO:0000256" key="2">
    <source>
        <dbReference type="ARBA" id="ARBA00004479"/>
    </source>
</evidence>
<dbReference type="GO" id="GO:0005524">
    <property type="term" value="F:ATP binding"/>
    <property type="evidence" value="ECO:0007669"/>
    <property type="project" value="UniProtKB-UniRule"/>
</dbReference>
<evidence type="ECO:0000256" key="18">
    <source>
        <dbReference type="ARBA" id="ARBA00023170"/>
    </source>
</evidence>
<dbReference type="RefSeq" id="XP_016464488.1">
    <property type="nucleotide sequence ID" value="XM_016609002.1"/>
</dbReference>
<dbReference type="Gene3D" id="3.80.10.10">
    <property type="entry name" value="Ribonuclease Inhibitor"/>
    <property type="match status" value="3"/>
</dbReference>
<evidence type="ECO:0000256" key="17">
    <source>
        <dbReference type="ARBA" id="ARBA00023136"/>
    </source>
</evidence>
<gene>
    <name evidence="26" type="primary">LOC107787433</name>
</gene>
<comment type="subcellular location">
    <subcellularLocation>
        <location evidence="1">Cell membrane</location>
        <topology evidence="1">Single-pass membrane protein</topology>
    </subcellularLocation>
    <subcellularLocation>
        <location evidence="2">Membrane</location>
        <topology evidence="2">Single-pass type I membrane protein</topology>
    </subcellularLocation>
</comment>
<keyword evidence="11" id="KW-0732">Signal</keyword>
<keyword evidence="19" id="KW-0325">Glycoprotein</keyword>
<dbReference type="SMR" id="A0A1S3ZJU6"/>
<dbReference type="SUPFAM" id="SSF52058">
    <property type="entry name" value="L domain-like"/>
    <property type="match status" value="1"/>
</dbReference>
<organism evidence="25 26">
    <name type="scientific">Nicotiana tabacum</name>
    <name type="common">Common tobacco</name>
    <dbReference type="NCBI Taxonomy" id="4097"/>
    <lineage>
        <taxon>Eukaryota</taxon>
        <taxon>Viridiplantae</taxon>
        <taxon>Streptophyta</taxon>
        <taxon>Embryophyta</taxon>
        <taxon>Tracheophyta</taxon>
        <taxon>Spermatophyta</taxon>
        <taxon>Magnoliopsida</taxon>
        <taxon>eudicotyledons</taxon>
        <taxon>Gunneridae</taxon>
        <taxon>Pentapetalae</taxon>
        <taxon>asterids</taxon>
        <taxon>lamiids</taxon>
        <taxon>Solanales</taxon>
        <taxon>Solanaceae</taxon>
        <taxon>Nicotianoideae</taxon>
        <taxon>Nicotianeae</taxon>
        <taxon>Nicotiana</taxon>
    </lineage>
</organism>
<evidence type="ECO:0000256" key="22">
    <source>
        <dbReference type="PROSITE-ProRule" id="PRU10141"/>
    </source>
</evidence>
<evidence type="ECO:0000256" key="6">
    <source>
        <dbReference type="ARBA" id="ARBA00022527"/>
    </source>
</evidence>
<evidence type="ECO:0000256" key="10">
    <source>
        <dbReference type="ARBA" id="ARBA00022692"/>
    </source>
</evidence>
<dbReference type="GO" id="GO:0005886">
    <property type="term" value="C:plasma membrane"/>
    <property type="evidence" value="ECO:0007669"/>
    <property type="project" value="UniProtKB-SubCell"/>
</dbReference>
<keyword evidence="13 22" id="KW-0547">Nucleotide-binding</keyword>
<dbReference type="SMART" id="SM00365">
    <property type="entry name" value="LRR_SD22"/>
    <property type="match status" value="5"/>
</dbReference>
<dbReference type="GeneID" id="107787433"/>
<evidence type="ECO:0000256" key="8">
    <source>
        <dbReference type="ARBA" id="ARBA00022614"/>
    </source>
</evidence>
<keyword evidence="9" id="KW-0808">Transferase</keyword>
<dbReference type="PANTHER" id="PTHR27008:SF494">
    <property type="entry name" value="PROTEIN KINASE DOMAIN-CONTAINING PROTEIN"/>
    <property type="match status" value="1"/>
</dbReference>
<evidence type="ECO:0000256" key="11">
    <source>
        <dbReference type="ARBA" id="ARBA00022729"/>
    </source>
</evidence>
<dbReference type="InterPro" id="IPR051809">
    <property type="entry name" value="Plant_receptor-like_S/T_kinase"/>
</dbReference>
<dbReference type="RefSeq" id="XP_016464488.1">
    <property type="nucleotide sequence ID" value="XM_016609002.2"/>
</dbReference>
<proteinExistence type="inferred from homology"/>
<evidence type="ECO:0000256" key="7">
    <source>
        <dbReference type="ARBA" id="ARBA00022553"/>
    </source>
</evidence>
<dbReference type="FunFam" id="3.80.10.10:FF:000288">
    <property type="entry name" value="LRR receptor-like serine/threonine-protein kinase EFR"/>
    <property type="match status" value="1"/>
</dbReference>
<dbReference type="FunFam" id="1.10.510.10:FF:000358">
    <property type="entry name" value="Putative leucine-rich repeat receptor-like serine/threonine-protein kinase"/>
    <property type="match status" value="1"/>
</dbReference>
<dbReference type="FunFam" id="3.80.10.10:FF:000095">
    <property type="entry name" value="LRR receptor-like serine/threonine-protein kinase GSO1"/>
    <property type="match status" value="1"/>
</dbReference>
<evidence type="ECO:0000256" key="12">
    <source>
        <dbReference type="ARBA" id="ARBA00022737"/>
    </source>
</evidence>
<dbReference type="PaxDb" id="4097-A0A1S3ZJU6"/>
<feature type="transmembrane region" description="Helical" evidence="23">
    <location>
        <begin position="658"/>
        <end position="681"/>
    </location>
</feature>
<comment type="similarity">
    <text evidence="3">Belongs to the protein kinase superfamily. Ser/Thr protein kinase family.</text>
</comment>
<keyword evidence="17 23" id="KW-0472">Membrane</keyword>
<keyword evidence="25" id="KW-1185">Reference proteome</keyword>
<keyword evidence="15 22" id="KW-0067">ATP-binding</keyword>
<dbReference type="AlphaFoldDB" id="A0A1S3ZJU6"/>
<dbReference type="Pfam" id="PF13855">
    <property type="entry name" value="LRR_8"/>
    <property type="match status" value="2"/>
</dbReference>
<dbReference type="EC" id="2.7.11.1" evidence="4"/>
<accession>A0A1S3ZJU6</accession>
<feature type="binding site" evidence="22">
    <location>
        <position position="745"/>
    </location>
    <ligand>
        <name>ATP</name>
        <dbReference type="ChEBI" id="CHEBI:30616"/>
    </ligand>
</feature>
<evidence type="ECO:0000256" key="14">
    <source>
        <dbReference type="ARBA" id="ARBA00022777"/>
    </source>
</evidence>
<dbReference type="InterPro" id="IPR017441">
    <property type="entry name" value="Protein_kinase_ATP_BS"/>
</dbReference>
<evidence type="ECO:0000256" key="16">
    <source>
        <dbReference type="ARBA" id="ARBA00022989"/>
    </source>
</evidence>
<dbReference type="InterPro" id="IPR008271">
    <property type="entry name" value="Ser/Thr_kinase_AS"/>
</dbReference>
<dbReference type="Pfam" id="PF00560">
    <property type="entry name" value="LRR_1"/>
    <property type="match status" value="7"/>
</dbReference>
<reference evidence="25" key="1">
    <citation type="journal article" date="2014" name="Nat. Commun.">
        <title>The tobacco genome sequence and its comparison with those of tomato and potato.</title>
        <authorList>
            <person name="Sierro N."/>
            <person name="Battey J.N."/>
            <person name="Ouadi S."/>
            <person name="Bakaher N."/>
            <person name="Bovet L."/>
            <person name="Willig A."/>
            <person name="Goepfert S."/>
            <person name="Peitsch M.C."/>
            <person name="Ivanov N.V."/>
        </authorList>
    </citation>
    <scope>NUCLEOTIDE SEQUENCE [LARGE SCALE GENOMIC DNA]</scope>
</reference>
<feature type="transmembrane region" description="Helical" evidence="23">
    <location>
        <begin position="12"/>
        <end position="30"/>
    </location>
</feature>
<comment type="catalytic activity">
    <reaction evidence="21">
        <text>L-seryl-[protein] + ATP = O-phospho-L-seryl-[protein] + ADP + H(+)</text>
        <dbReference type="Rhea" id="RHEA:17989"/>
        <dbReference type="Rhea" id="RHEA-COMP:9863"/>
        <dbReference type="Rhea" id="RHEA-COMP:11604"/>
        <dbReference type="ChEBI" id="CHEBI:15378"/>
        <dbReference type="ChEBI" id="CHEBI:29999"/>
        <dbReference type="ChEBI" id="CHEBI:30616"/>
        <dbReference type="ChEBI" id="CHEBI:83421"/>
        <dbReference type="ChEBI" id="CHEBI:456216"/>
        <dbReference type="EC" id="2.7.11.1"/>
    </reaction>
</comment>
<dbReference type="PANTHER" id="PTHR27008">
    <property type="entry name" value="OS04G0122200 PROTEIN"/>
    <property type="match status" value="1"/>
</dbReference>
<evidence type="ECO:0000256" key="9">
    <source>
        <dbReference type="ARBA" id="ARBA00022679"/>
    </source>
</evidence>
<dbReference type="GO" id="GO:0006952">
    <property type="term" value="P:defense response"/>
    <property type="evidence" value="ECO:0007669"/>
    <property type="project" value="UniProtKB-ARBA"/>
</dbReference>
<keyword evidence="10 23" id="KW-0812">Transmembrane</keyword>
<evidence type="ECO:0000256" key="15">
    <source>
        <dbReference type="ARBA" id="ARBA00022840"/>
    </source>
</evidence>
<dbReference type="Gene3D" id="1.10.510.10">
    <property type="entry name" value="Transferase(Phosphotransferase) domain 1"/>
    <property type="match status" value="1"/>
</dbReference>
<dbReference type="InterPro" id="IPR003591">
    <property type="entry name" value="Leu-rich_rpt_typical-subtyp"/>
</dbReference>
<feature type="domain" description="Protein kinase" evidence="24">
    <location>
        <begin position="716"/>
        <end position="1020"/>
    </location>
</feature>
<keyword evidence="6" id="KW-0723">Serine/threonine-protein kinase</keyword>
<keyword evidence="8" id="KW-0433">Leucine-rich repeat</keyword>
<evidence type="ECO:0000256" key="20">
    <source>
        <dbReference type="ARBA" id="ARBA00047899"/>
    </source>
</evidence>
<dbReference type="InterPro" id="IPR011009">
    <property type="entry name" value="Kinase-like_dom_sf"/>
</dbReference>
<dbReference type="PROSITE" id="PS00107">
    <property type="entry name" value="PROTEIN_KINASE_ATP"/>
    <property type="match status" value="1"/>
</dbReference>
<evidence type="ECO:0000256" key="1">
    <source>
        <dbReference type="ARBA" id="ARBA00004162"/>
    </source>
</evidence>
<evidence type="ECO:0000256" key="13">
    <source>
        <dbReference type="ARBA" id="ARBA00022741"/>
    </source>
</evidence>
<dbReference type="GO" id="GO:0004674">
    <property type="term" value="F:protein serine/threonine kinase activity"/>
    <property type="evidence" value="ECO:0007669"/>
    <property type="project" value="UniProtKB-KW"/>
</dbReference>
<comment type="catalytic activity">
    <reaction evidence="20">
        <text>L-threonyl-[protein] + ATP = O-phospho-L-threonyl-[protein] + ADP + H(+)</text>
        <dbReference type="Rhea" id="RHEA:46608"/>
        <dbReference type="Rhea" id="RHEA-COMP:11060"/>
        <dbReference type="Rhea" id="RHEA-COMP:11605"/>
        <dbReference type="ChEBI" id="CHEBI:15378"/>
        <dbReference type="ChEBI" id="CHEBI:30013"/>
        <dbReference type="ChEBI" id="CHEBI:30616"/>
        <dbReference type="ChEBI" id="CHEBI:61977"/>
        <dbReference type="ChEBI" id="CHEBI:456216"/>
        <dbReference type="EC" id="2.7.11.1"/>
    </reaction>
</comment>
<dbReference type="SUPFAM" id="SSF56112">
    <property type="entry name" value="Protein kinase-like (PK-like)"/>
    <property type="match status" value="1"/>
</dbReference>
<evidence type="ECO:0000256" key="21">
    <source>
        <dbReference type="ARBA" id="ARBA00048679"/>
    </source>
</evidence>
<dbReference type="InterPro" id="IPR013210">
    <property type="entry name" value="LRR_N_plant-typ"/>
</dbReference>
<keyword evidence="18" id="KW-0675">Receptor</keyword>
<dbReference type="InterPro" id="IPR000719">
    <property type="entry name" value="Prot_kinase_dom"/>
</dbReference>
<dbReference type="InterPro" id="IPR001245">
    <property type="entry name" value="Ser-Thr/Tyr_kinase_cat_dom"/>
</dbReference>
<dbReference type="FunFam" id="3.80.10.10:FF:000565">
    <property type="entry name" value="Leucine-rich repeat receptor-like kinase protein FLORAL ORGAN NUMBER1"/>
    <property type="match status" value="1"/>
</dbReference>
<sequence>MELQTSLVRLSSLFFLSFHAILFMFLYLTFPQYVSAGILGNQSDKLALLEFKSKIIEDPQELMDSWNATLNVCKWPGVTCGHKHQRVISLNLNGHRLAGSISPSIGNLSFLRILDISDNSFHGVIPSEIGQLIRLQTLNLSFNFIGGEIPFSLSRYCVNIVNLILDHNSIEGHIPDEVGSLTKLEMLYLKNNNLTGNVPSSIGNLTSLRELYISYNDLVGELPDTMANMRSFTILGASVNTLSGEFPPALYNLSSLILLSLSFNKFRGSLRPDIGLAFPNLQNLYLANNYFTGSIPASLSNCSDLLRLDIPTNNFTGNIPLSFGNLKNLLWLNVHSNQLGSGALDDLNFINSLTNCRKLEFLDIADNKFGAILPYSITNLSTTLTKLLIGNNRISGTIPREISNLVNLDVLNIKGTLIKGSIPDSIGMLSNLKNLRMDSNQLTGNIPSSLGNITGLLRIYLQNNSLEGIIPSSLGNCTSLQTLDISQNRLIGSISKQVVGLSSFSVLLNMSYNSLSGPLPVEIGNLTNLAALDISNNKLSGEIPHTLGSCSSLEVLFMQGNLFEGTIPPLNNLKNILYLDLSRNNLSGDIPKSIAQHFSLQNLNLSFNHLDGEVPLQGVFADASRVQIMGNINLCGGIKELHLHPCLTQGNKRPKKHIALIIVLTLGTIAACLTSLLLLLFCCKQKVKQRPSSTSSVGEGYTRVSYEDLLKATGGFSSNNLIGSGSFGSVYRGSLSQEGTIIAVKVLKLDKRGASKSFLAECEALRNVRHRNLVRILTVCSSVNFDGNEFKALVYPFMENGSLDEWLHRKEGEMLQKRLSILHRLNITIDVASALQYLHTQCHTPIVHCDLKPSNVLLDSDLTALVSDFGLARFLSDSGQDADVNQFSSVRIKGTIGYAAPEYGMGGQVSSQGDIYSFGVLLLEIFTGRRPTSELFEENENLHSFVKHALPGQVMHVVDQTALYDKEPADLMDILSCRSDFTSEFVECLVSILTTGVACSEEAPLARMNMGRVILDLISIRDKLSKILVHSKKVNSSRKGE</sequence>
<dbReference type="PROSITE" id="PS50011">
    <property type="entry name" value="PROTEIN_KINASE_DOM"/>
    <property type="match status" value="1"/>
</dbReference>
<dbReference type="OrthoDB" id="676979at2759"/>
<evidence type="ECO:0000256" key="19">
    <source>
        <dbReference type="ARBA" id="ARBA00023180"/>
    </source>
</evidence>
<dbReference type="Gene3D" id="3.30.200.20">
    <property type="entry name" value="Phosphorylase Kinase, domain 1"/>
    <property type="match status" value="1"/>
</dbReference>
<evidence type="ECO:0000256" key="23">
    <source>
        <dbReference type="SAM" id="Phobius"/>
    </source>
</evidence>
<keyword evidence="16 23" id="KW-1133">Transmembrane helix</keyword>
<dbReference type="PROSITE" id="PS00108">
    <property type="entry name" value="PROTEIN_KINASE_ST"/>
    <property type="match status" value="1"/>
</dbReference>